<evidence type="ECO:0000256" key="3">
    <source>
        <dbReference type="ARBA" id="ARBA00023125"/>
    </source>
</evidence>
<dbReference type="PROSITE" id="PS51898">
    <property type="entry name" value="TYR_RECOMBINASE"/>
    <property type="match status" value="1"/>
</dbReference>
<name>A0AAX0WIC4_9BACT</name>
<evidence type="ECO:0000259" key="5">
    <source>
        <dbReference type="PROSITE" id="PS51898"/>
    </source>
</evidence>
<dbReference type="GO" id="GO:0003677">
    <property type="term" value="F:DNA binding"/>
    <property type="evidence" value="ECO:0007669"/>
    <property type="project" value="UniProtKB-KW"/>
</dbReference>
<dbReference type="AlphaFoldDB" id="A0AAX0WIC4"/>
<accession>A0AAX0WIC4</accession>
<evidence type="ECO:0000313" key="6">
    <source>
        <dbReference type="EMBL" id="PND02382.1"/>
    </source>
</evidence>
<keyword evidence="2" id="KW-0229">DNA integration</keyword>
<sequence length="382" mass="43753">MELPNLLVNKQLFLLDYGFRNRCKIDEMKEEISATDHAALAILKKTGLDVVEAAQLAHELLQASKGRGNRWKRARECIRLGVEALVARGKTVAFRKAVDEAMEARQDRRKRTRDDFRYISRRLLRFCPEMARRPVHFITPRECRACLEKSFDTLRQRHKARLVLSGIFGTAVKRGWCTENPVAYVDLPRLKEHSIPVLSLEEMRRLLAAAEEYDGGACLAAVGLMLYAGIRPEEVRRLDWAQINLREGMVSLRARHSKTGGARIVTIQPVLGNLLERTVAMGFVSGSVCPRNWPAKWRELRRLAGWDGKEKKWPADMLRHTFASYFARHFKNLHVLQMEMGHASSDLLRTRYLNMEGITEMTAAVFWGNCHAGRHTINNGRP</sequence>
<comment type="similarity">
    <text evidence="1">Belongs to the 'phage' integrase family.</text>
</comment>
<reference evidence="6 7" key="1">
    <citation type="journal article" date="2017" name="BMC Genomics">
        <title>Genome sequencing of 39 Akkermansia muciniphila isolates reveals its population structure, genomic and functional diverisity, and global distribution in mammalian gut microbiotas.</title>
        <authorList>
            <person name="Guo X."/>
            <person name="Li S."/>
            <person name="Zhang J."/>
            <person name="Wu F."/>
            <person name="Li X."/>
            <person name="Wu D."/>
            <person name="Zhang M."/>
            <person name="Ou Z."/>
            <person name="Jie Z."/>
            <person name="Yan Q."/>
            <person name="Li P."/>
            <person name="Yi J."/>
            <person name="Peng Y."/>
        </authorList>
    </citation>
    <scope>NUCLEOTIDE SEQUENCE [LARGE SCALE GENOMIC DNA]</scope>
    <source>
        <strain evidence="6 7">GP28</strain>
    </source>
</reference>
<gene>
    <name evidence="6" type="ORF">CXT95_06870</name>
</gene>
<keyword evidence="4" id="KW-0233">DNA recombination</keyword>
<dbReference type="EMBL" id="PJLB01000008">
    <property type="protein sequence ID" value="PND02382.1"/>
    <property type="molecule type" value="Genomic_DNA"/>
</dbReference>
<dbReference type="InterPro" id="IPR050808">
    <property type="entry name" value="Phage_Integrase"/>
</dbReference>
<dbReference type="InterPro" id="IPR002104">
    <property type="entry name" value="Integrase_catalytic"/>
</dbReference>
<dbReference type="Pfam" id="PF00589">
    <property type="entry name" value="Phage_integrase"/>
    <property type="match status" value="1"/>
</dbReference>
<keyword evidence="3" id="KW-0238">DNA-binding</keyword>
<dbReference type="InterPro" id="IPR010998">
    <property type="entry name" value="Integrase_recombinase_N"/>
</dbReference>
<dbReference type="PANTHER" id="PTHR30629">
    <property type="entry name" value="PROPHAGE INTEGRASE"/>
    <property type="match status" value="1"/>
</dbReference>
<dbReference type="PANTHER" id="PTHR30629:SF2">
    <property type="entry name" value="PROPHAGE INTEGRASE INTS-RELATED"/>
    <property type="match status" value="1"/>
</dbReference>
<protein>
    <recommendedName>
        <fullName evidence="5">Tyr recombinase domain-containing protein</fullName>
    </recommendedName>
</protein>
<dbReference type="InterPro" id="IPR013762">
    <property type="entry name" value="Integrase-like_cat_sf"/>
</dbReference>
<dbReference type="SUPFAM" id="SSF56349">
    <property type="entry name" value="DNA breaking-rejoining enzymes"/>
    <property type="match status" value="1"/>
</dbReference>
<evidence type="ECO:0000256" key="4">
    <source>
        <dbReference type="ARBA" id="ARBA00023172"/>
    </source>
</evidence>
<comment type="caution">
    <text evidence="6">The sequence shown here is derived from an EMBL/GenBank/DDBJ whole genome shotgun (WGS) entry which is preliminary data.</text>
</comment>
<dbReference type="InterPro" id="IPR011010">
    <property type="entry name" value="DNA_brk_join_enz"/>
</dbReference>
<dbReference type="GO" id="GO:0015074">
    <property type="term" value="P:DNA integration"/>
    <property type="evidence" value="ECO:0007669"/>
    <property type="project" value="UniProtKB-KW"/>
</dbReference>
<dbReference type="Gene3D" id="1.10.443.10">
    <property type="entry name" value="Intergrase catalytic core"/>
    <property type="match status" value="1"/>
</dbReference>
<proteinExistence type="inferred from homology"/>
<evidence type="ECO:0000256" key="2">
    <source>
        <dbReference type="ARBA" id="ARBA00022908"/>
    </source>
</evidence>
<dbReference type="Gene3D" id="1.10.150.130">
    <property type="match status" value="1"/>
</dbReference>
<evidence type="ECO:0000313" key="7">
    <source>
        <dbReference type="Proteomes" id="UP000236075"/>
    </source>
</evidence>
<feature type="domain" description="Tyr recombinase" evidence="5">
    <location>
        <begin position="193"/>
        <end position="366"/>
    </location>
</feature>
<organism evidence="6 7">
    <name type="scientific">Akkermansia muciniphila</name>
    <dbReference type="NCBI Taxonomy" id="239935"/>
    <lineage>
        <taxon>Bacteria</taxon>
        <taxon>Pseudomonadati</taxon>
        <taxon>Verrucomicrobiota</taxon>
        <taxon>Verrucomicrobiia</taxon>
        <taxon>Verrucomicrobiales</taxon>
        <taxon>Akkermansiaceae</taxon>
        <taxon>Akkermansia</taxon>
    </lineage>
</organism>
<evidence type="ECO:0000256" key="1">
    <source>
        <dbReference type="ARBA" id="ARBA00008857"/>
    </source>
</evidence>
<dbReference type="Proteomes" id="UP000236075">
    <property type="component" value="Unassembled WGS sequence"/>
</dbReference>
<dbReference type="GO" id="GO:0006310">
    <property type="term" value="P:DNA recombination"/>
    <property type="evidence" value="ECO:0007669"/>
    <property type="project" value="UniProtKB-KW"/>
</dbReference>